<sequence length="279" mass="29946">MASSITSNGFITVNDRRIYYEEEGQASNQTIFFVHGLGGTLNTFQPLICSLRNCHLVRFDLSGHGRSSVPSQKTSIETYVEDCKAVISHLNVQKAIVVGHSMGCLVAMHLAAMEPNLASAMILFGPAKELPEAAKSANRNRAAAVRQKGMAAAADAIASAALAPQTLSSRPEIVGYVRELLSRQDKEGYAMGCEALAAAKDPNWKQIRTNRVVIVSGEEDKVSAPATCRAIKASLGDRGVELVSWPGVGHWHTLEKAAEAGQLIREVVSNSLGIRQSHL</sequence>
<dbReference type="SUPFAM" id="SSF53474">
    <property type="entry name" value="alpha/beta-Hydrolases"/>
    <property type="match status" value="1"/>
</dbReference>
<accession>A0ABR3WMH2</accession>
<dbReference type="Proteomes" id="UP001583193">
    <property type="component" value="Unassembled WGS sequence"/>
</dbReference>
<reference evidence="2 3" key="1">
    <citation type="journal article" date="2024" name="IMA Fungus">
        <title>IMA Genome - F19 : A genome assembly and annotation guide to empower mycologists, including annotated draft genome sequences of Ceratocystis pirilliformis, Diaporthe australafricana, Fusarium ophioides, Paecilomyces lecythidis, and Sporothrix stenoceras.</title>
        <authorList>
            <person name="Aylward J."/>
            <person name="Wilson A.M."/>
            <person name="Visagie C.M."/>
            <person name="Spraker J."/>
            <person name="Barnes I."/>
            <person name="Buitendag C."/>
            <person name="Ceriani C."/>
            <person name="Del Mar Angel L."/>
            <person name="du Plessis D."/>
            <person name="Fuchs T."/>
            <person name="Gasser K."/>
            <person name="Kramer D."/>
            <person name="Li W."/>
            <person name="Munsamy K."/>
            <person name="Piso A."/>
            <person name="Price J.L."/>
            <person name="Sonnekus B."/>
            <person name="Thomas C."/>
            <person name="van der Nest A."/>
            <person name="van Dijk A."/>
            <person name="van Heerden A."/>
            <person name="van Vuuren N."/>
            <person name="Yilmaz N."/>
            <person name="Duong T.A."/>
            <person name="van der Merwe N.A."/>
            <person name="Wingfield M.J."/>
            <person name="Wingfield B.D."/>
        </authorList>
    </citation>
    <scope>NUCLEOTIDE SEQUENCE [LARGE SCALE GENOMIC DNA]</scope>
    <source>
        <strain evidence="2 3">CMW 18167</strain>
    </source>
</reference>
<dbReference type="Gene3D" id="3.40.50.1820">
    <property type="entry name" value="alpha/beta hydrolase"/>
    <property type="match status" value="1"/>
</dbReference>
<evidence type="ECO:0000313" key="3">
    <source>
        <dbReference type="Proteomes" id="UP001583193"/>
    </source>
</evidence>
<dbReference type="PANTHER" id="PTHR43798">
    <property type="entry name" value="MONOACYLGLYCEROL LIPASE"/>
    <property type="match status" value="1"/>
</dbReference>
<dbReference type="InterPro" id="IPR029058">
    <property type="entry name" value="AB_hydrolase_fold"/>
</dbReference>
<organism evidence="2 3">
    <name type="scientific">Paecilomyces lecythidis</name>
    <dbReference type="NCBI Taxonomy" id="3004212"/>
    <lineage>
        <taxon>Eukaryota</taxon>
        <taxon>Fungi</taxon>
        <taxon>Dikarya</taxon>
        <taxon>Ascomycota</taxon>
        <taxon>Pezizomycotina</taxon>
        <taxon>Eurotiomycetes</taxon>
        <taxon>Eurotiomycetidae</taxon>
        <taxon>Eurotiales</taxon>
        <taxon>Thermoascaceae</taxon>
        <taxon>Paecilomyces</taxon>
    </lineage>
</organism>
<evidence type="ECO:0000259" key="1">
    <source>
        <dbReference type="Pfam" id="PF12146"/>
    </source>
</evidence>
<dbReference type="InterPro" id="IPR022742">
    <property type="entry name" value="Hydrolase_4"/>
</dbReference>
<proteinExistence type="predicted"/>
<keyword evidence="3" id="KW-1185">Reference proteome</keyword>
<dbReference type="PANTHER" id="PTHR43798:SF5">
    <property type="entry name" value="MONOACYLGLYCEROL LIPASE ABHD6"/>
    <property type="match status" value="1"/>
</dbReference>
<dbReference type="Pfam" id="PF12146">
    <property type="entry name" value="Hydrolase_4"/>
    <property type="match status" value="1"/>
</dbReference>
<dbReference type="InterPro" id="IPR050266">
    <property type="entry name" value="AB_hydrolase_sf"/>
</dbReference>
<dbReference type="EMBL" id="JAVDPF010000070">
    <property type="protein sequence ID" value="KAL1864770.1"/>
    <property type="molecule type" value="Genomic_DNA"/>
</dbReference>
<name>A0ABR3WMH2_9EURO</name>
<comment type="caution">
    <text evidence="2">The sequence shown here is derived from an EMBL/GenBank/DDBJ whole genome shotgun (WGS) entry which is preliminary data.</text>
</comment>
<evidence type="ECO:0000313" key="2">
    <source>
        <dbReference type="EMBL" id="KAL1864770.1"/>
    </source>
</evidence>
<protein>
    <recommendedName>
        <fullName evidence="1">Serine aminopeptidase S33 domain-containing protein</fullName>
    </recommendedName>
</protein>
<gene>
    <name evidence="2" type="ORF">Plec18167_009658</name>
</gene>
<feature type="domain" description="Serine aminopeptidase S33" evidence="1">
    <location>
        <begin position="27"/>
        <end position="255"/>
    </location>
</feature>